<keyword evidence="9" id="KW-0961">Cell wall biogenesis/degradation</keyword>
<evidence type="ECO:0000256" key="9">
    <source>
        <dbReference type="ARBA" id="ARBA00023316"/>
    </source>
</evidence>
<dbReference type="InterPro" id="IPR018044">
    <property type="entry name" value="Peptidase_S11"/>
</dbReference>
<gene>
    <name evidence="14" type="ORF">SAMN02745911_1335</name>
</gene>
<dbReference type="PANTHER" id="PTHR43024:SF1">
    <property type="entry name" value="UDP-N-ACETYLMURAMOYL-TRIPEPTIDE--D-ALANYL-D-ALANINE LIGASE"/>
    <property type="match status" value="1"/>
</dbReference>
<accession>A0ABY1ID34</accession>
<evidence type="ECO:0000256" key="3">
    <source>
        <dbReference type="ARBA" id="ARBA00022729"/>
    </source>
</evidence>
<dbReference type="SUPFAM" id="SSF53244">
    <property type="entry name" value="MurD-like peptide ligases, peptide-binding domain"/>
    <property type="match status" value="1"/>
</dbReference>
<dbReference type="InterPro" id="IPR008928">
    <property type="entry name" value="6-hairpin_glycosidase_sf"/>
</dbReference>
<keyword evidence="6" id="KW-0067">ATP-binding</keyword>
<evidence type="ECO:0000256" key="10">
    <source>
        <dbReference type="RuleBase" id="RU004016"/>
    </source>
</evidence>
<evidence type="ECO:0000259" key="12">
    <source>
        <dbReference type="Pfam" id="PF02875"/>
    </source>
</evidence>
<keyword evidence="5" id="KW-0378">Hydrolase</keyword>
<evidence type="ECO:0000256" key="1">
    <source>
        <dbReference type="ARBA" id="ARBA00007164"/>
    </source>
</evidence>
<dbReference type="Gene3D" id="3.40.1190.10">
    <property type="entry name" value="Mur-like, catalytic domain"/>
    <property type="match status" value="1"/>
</dbReference>
<dbReference type="GO" id="GO:0016874">
    <property type="term" value="F:ligase activity"/>
    <property type="evidence" value="ECO:0007669"/>
    <property type="project" value="UniProtKB-KW"/>
</dbReference>
<dbReference type="PANTHER" id="PTHR43024">
    <property type="entry name" value="UDP-N-ACETYLMURAMOYL-TRIPEPTIDE--D-ALANYL-D-ALANINE LIGASE"/>
    <property type="match status" value="1"/>
</dbReference>
<dbReference type="Gene3D" id="3.90.190.20">
    <property type="entry name" value="Mur ligase, C-terminal domain"/>
    <property type="match status" value="1"/>
</dbReference>
<organism evidence="14 15">
    <name type="scientific">Aureimonas altamirensis DSM 21988</name>
    <dbReference type="NCBI Taxonomy" id="1121026"/>
    <lineage>
        <taxon>Bacteria</taxon>
        <taxon>Pseudomonadati</taxon>
        <taxon>Pseudomonadota</taxon>
        <taxon>Alphaproteobacteria</taxon>
        <taxon>Hyphomicrobiales</taxon>
        <taxon>Aurantimonadaceae</taxon>
        <taxon>Aureimonas</taxon>
    </lineage>
</organism>
<dbReference type="SUPFAM" id="SSF56601">
    <property type="entry name" value="beta-lactamase/transpeptidase-like"/>
    <property type="match status" value="1"/>
</dbReference>
<evidence type="ECO:0000259" key="11">
    <source>
        <dbReference type="Pfam" id="PF00768"/>
    </source>
</evidence>
<evidence type="ECO:0000256" key="2">
    <source>
        <dbReference type="ARBA" id="ARBA00022598"/>
    </source>
</evidence>
<dbReference type="SUPFAM" id="SSF48208">
    <property type="entry name" value="Six-hairpin glycosidases"/>
    <property type="match status" value="1"/>
</dbReference>
<dbReference type="InterPro" id="IPR013221">
    <property type="entry name" value="Mur_ligase_cen"/>
</dbReference>
<dbReference type="SUPFAM" id="SSF53623">
    <property type="entry name" value="MurD-like peptide ligases, catalytic domain"/>
    <property type="match status" value="1"/>
</dbReference>
<keyword evidence="8" id="KW-0573">Peptidoglycan synthesis</keyword>
<dbReference type="Pfam" id="PF02875">
    <property type="entry name" value="Mur_ligase_C"/>
    <property type="match status" value="1"/>
</dbReference>
<feature type="domain" description="Mur ligase central" evidence="13">
    <location>
        <begin position="678"/>
        <end position="862"/>
    </location>
</feature>
<name>A0ABY1ID34_9HYPH</name>
<evidence type="ECO:0000256" key="4">
    <source>
        <dbReference type="ARBA" id="ARBA00022741"/>
    </source>
</evidence>
<dbReference type="PRINTS" id="PR00725">
    <property type="entry name" value="DADACBPTASE1"/>
</dbReference>
<dbReference type="InterPro" id="IPR036615">
    <property type="entry name" value="Mur_ligase_C_dom_sf"/>
</dbReference>
<comment type="caution">
    <text evidence="14">The sequence shown here is derived from an EMBL/GenBank/DDBJ whole genome shotgun (WGS) entry which is preliminary data.</text>
</comment>
<evidence type="ECO:0000313" key="14">
    <source>
        <dbReference type="EMBL" id="SHI99016.1"/>
    </source>
</evidence>
<keyword evidence="2 14" id="KW-0436">Ligase</keyword>
<dbReference type="InterPro" id="IPR004101">
    <property type="entry name" value="Mur_ligase_C"/>
</dbReference>
<dbReference type="Gene3D" id="3.40.710.10">
    <property type="entry name" value="DD-peptidase/beta-lactamase superfamily"/>
    <property type="match status" value="1"/>
</dbReference>
<evidence type="ECO:0000256" key="6">
    <source>
        <dbReference type="ARBA" id="ARBA00022840"/>
    </source>
</evidence>
<evidence type="ECO:0000256" key="7">
    <source>
        <dbReference type="ARBA" id="ARBA00022960"/>
    </source>
</evidence>
<sequence length="1298" mass="142362">MKGDLGARLNAMRLRIQERIKPLRDPFPRYVLFLSVSEGAQRATTTPIAAASFDAAFAAVEEAVALMEDPRWLRVDWVETVGEIQWSELKSWLAQTKRNYFRYGISLDKGFRIAFLETELNANAMLYGGAAIDHAVLNEKNFARYARLARGLPGLAVEDAATVYYFSTSGIFCDRDDPQIHDIAGSGRNAGRRVVDHRAAGQVEALVARGSRYLAGQVMPSGRFVYGWHPCFDRAINAYNCLRHASSVYAMIEAFEETRDPALGAAIERAVDYLTRELIRPVRHQGQDLAFLVEPDGEIKLGGNAVCLLALTKHAEVFRTDIHMPLLERLGRGVLFMQDEASGAFRHVLTYPDLAVKERFRIIYYDGEAAFGLMRLYALTRSDCWIDAVEKAFGHFIAAEHWRAHDHWLSYAVNALTTYRPRRAYFEFGIRNVAGYLDFVAERSTTFPTLLELMMAAEKMVARLAEDPDNRDLLARIDLRAFYDALEKRAGHLLNGHFWPEMAMFFQNPDRIDGSFFIRHHAFRVRIDDVEHYLSGLVAYAAFLRSGRQVAHASRPQRSAPPAGLGAGWRPEELAAATGGTWVTPPDASFVGHGLCIHSSTFRPGQIVVARSRPGERGLTSNAIAGLAGKPAALIASSQAKHIVAHGVPVLRVMDTDKAIFAIGRAARSRLAGKVIAITGSSGKTSTVAMLAHTLSAFGHTERSDVTGNLTRGISWNLAGFAQDCDFAVLEVAIGRMRQSAQIVRPDLAIVTNIFPVHLGGTHTLADIARVKAQIFEGMKPGSVAILNRDMHEWKTVFLAAQAAELRILHFGEGPGCDIRLLGYCPENSEVVAQTPAGEVRYRLGVPGRHMALNSLAVLAAVHALGGLKIEMATEKLATAVPLAGRGQSLDVTIQGKRIRLIDDAYNANPGSMAAALERLHQEMAPGRRIAVIGEMAELGMDADRLHTELADAVNSRAIDKVYALGARYRAFWEELSPDRRGAHLRDMDELKLRLGLELRDGDTVLVKGSNSTRLHSLVAWLKDDRCSAPGLAALLPKGVSAVRYSMQEGALLFSTECERIHKPASITKLMTLILAAERLRERGMNGSECIAIPDDARQTDSWWGFEPGEEVDIRTLMSACAVVSANEASNALAEWHSGTRAAFTHALNERARAVGMTETVFASPSGLGSDQRTTAVDVLCLARHLIAQHPGIVGLCGRRSFAWKGRLYPNTNSLLPRLDGAIGLKTGSLGGTIHNLVFARRTGQDVELAIVLGAPSRRLRDWIVEAMLNACHNNTDCGQNPQAGPVDQRCVQKSCRG</sequence>
<dbReference type="EMBL" id="FQZC01000002">
    <property type="protein sequence ID" value="SHI99016.1"/>
    <property type="molecule type" value="Genomic_DNA"/>
</dbReference>
<keyword evidence="3" id="KW-0732">Signal</keyword>
<protein>
    <submittedName>
        <fullName evidence="14">UDP-N-acetylmuramoyl-tripeptide--D-alanyl-D-alanine ligase</fullName>
    </submittedName>
</protein>
<feature type="domain" description="Mur ligase C-terminal" evidence="12">
    <location>
        <begin position="897"/>
        <end position="1010"/>
    </location>
</feature>
<evidence type="ECO:0000256" key="8">
    <source>
        <dbReference type="ARBA" id="ARBA00022984"/>
    </source>
</evidence>
<keyword evidence="4" id="KW-0547">Nucleotide-binding</keyword>
<keyword evidence="15" id="KW-1185">Reference proteome</keyword>
<dbReference type="Pfam" id="PF00768">
    <property type="entry name" value="Peptidase_S11"/>
    <property type="match status" value="1"/>
</dbReference>
<proteinExistence type="inferred from homology"/>
<reference evidence="14 15" key="1">
    <citation type="submission" date="2016-11" db="EMBL/GenBank/DDBJ databases">
        <authorList>
            <person name="Varghese N."/>
            <person name="Submissions S."/>
        </authorList>
    </citation>
    <scope>NUCLEOTIDE SEQUENCE [LARGE SCALE GENOMIC DNA]</scope>
    <source>
        <strain evidence="14 15">DSM 21988</strain>
    </source>
</reference>
<comment type="similarity">
    <text evidence="1 10">Belongs to the peptidase S11 family.</text>
</comment>
<evidence type="ECO:0000313" key="15">
    <source>
        <dbReference type="Proteomes" id="UP000184290"/>
    </source>
</evidence>
<feature type="domain" description="Peptidase S11 D-alanyl-D-alanine carboxypeptidase A N-terminal" evidence="11">
    <location>
        <begin position="1042"/>
        <end position="1256"/>
    </location>
</feature>
<dbReference type="InterPro" id="IPR036565">
    <property type="entry name" value="Mur-like_cat_sf"/>
</dbReference>
<dbReference type="InterPro" id="IPR001967">
    <property type="entry name" value="Peptidase_S11_N"/>
</dbReference>
<dbReference type="InterPro" id="IPR012338">
    <property type="entry name" value="Beta-lactam/transpept-like"/>
</dbReference>
<keyword evidence="7" id="KW-0133">Cell shape</keyword>
<dbReference type="Pfam" id="PF08245">
    <property type="entry name" value="Mur_ligase_M"/>
    <property type="match status" value="1"/>
</dbReference>
<evidence type="ECO:0000256" key="5">
    <source>
        <dbReference type="ARBA" id="ARBA00022801"/>
    </source>
</evidence>
<evidence type="ECO:0000259" key="13">
    <source>
        <dbReference type="Pfam" id="PF08245"/>
    </source>
</evidence>
<dbReference type="RefSeq" id="WP_073469111.1">
    <property type="nucleotide sequence ID" value="NZ_FQZC01000002.1"/>
</dbReference>
<dbReference type="Proteomes" id="UP000184290">
    <property type="component" value="Unassembled WGS sequence"/>
</dbReference>
<dbReference type="InterPro" id="IPR051046">
    <property type="entry name" value="MurCDEF_CellWall_CoF430Synth"/>
</dbReference>